<protein>
    <submittedName>
        <fullName evidence="3">Uncharacterized protein</fullName>
    </submittedName>
</protein>
<keyword evidence="1" id="KW-1133">Transmembrane helix</keyword>
<sequence length="94" mass="10221">MIRKHSFLMMVLAVFLLLNSSSLPSATAQCAMCSLNAENSTKDGNTQGKGLNDGILFLLAMPFLIAAGVGVLWYKKFRQQEPVATFPLAKEGKE</sequence>
<name>A0A6N8L544_9SPHI</name>
<evidence type="ECO:0000256" key="2">
    <source>
        <dbReference type="SAM" id="SignalP"/>
    </source>
</evidence>
<dbReference type="OrthoDB" id="678747at2"/>
<dbReference type="EMBL" id="WSQA01000009">
    <property type="protein sequence ID" value="MVZ62872.1"/>
    <property type="molecule type" value="Genomic_DNA"/>
</dbReference>
<evidence type="ECO:0000256" key="1">
    <source>
        <dbReference type="SAM" id="Phobius"/>
    </source>
</evidence>
<feature type="signal peptide" evidence="2">
    <location>
        <begin position="1"/>
        <end position="28"/>
    </location>
</feature>
<keyword evidence="1" id="KW-0472">Membrane</keyword>
<dbReference type="RefSeq" id="WP_160369595.1">
    <property type="nucleotide sequence ID" value="NZ_WSQA01000009.1"/>
</dbReference>
<evidence type="ECO:0000313" key="3">
    <source>
        <dbReference type="EMBL" id="MVZ62872.1"/>
    </source>
</evidence>
<accession>A0A6N8L544</accession>
<evidence type="ECO:0000313" key="4">
    <source>
        <dbReference type="Proteomes" id="UP000435036"/>
    </source>
</evidence>
<comment type="caution">
    <text evidence="3">The sequence shown here is derived from an EMBL/GenBank/DDBJ whole genome shotgun (WGS) entry which is preliminary data.</text>
</comment>
<feature type="chain" id="PRO_5026778621" evidence="2">
    <location>
        <begin position="29"/>
        <end position="94"/>
    </location>
</feature>
<organism evidence="3 4">
    <name type="scientific">Sphingobacterium humi</name>
    <dbReference type="NCBI Taxonomy" id="1796905"/>
    <lineage>
        <taxon>Bacteria</taxon>
        <taxon>Pseudomonadati</taxon>
        <taxon>Bacteroidota</taxon>
        <taxon>Sphingobacteriia</taxon>
        <taxon>Sphingobacteriales</taxon>
        <taxon>Sphingobacteriaceae</taxon>
        <taxon>Sphingobacterium</taxon>
    </lineage>
</organism>
<keyword evidence="4" id="KW-1185">Reference proteome</keyword>
<keyword evidence="1" id="KW-0812">Transmembrane</keyword>
<keyword evidence="2" id="KW-0732">Signal</keyword>
<dbReference type="Proteomes" id="UP000435036">
    <property type="component" value="Unassembled WGS sequence"/>
</dbReference>
<dbReference type="AlphaFoldDB" id="A0A6N8L544"/>
<gene>
    <name evidence="3" type="ORF">GQF63_12630</name>
</gene>
<proteinExistence type="predicted"/>
<reference evidence="3 4" key="1">
    <citation type="submission" date="2019-12" db="EMBL/GenBank/DDBJ databases">
        <authorList>
            <person name="Dong K."/>
        </authorList>
    </citation>
    <scope>NUCLEOTIDE SEQUENCE [LARGE SCALE GENOMIC DNA]</scope>
    <source>
        <strain evidence="3 4">JCM 31225</strain>
    </source>
</reference>
<feature type="transmembrane region" description="Helical" evidence="1">
    <location>
        <begin position="54"/>
        <end position="74"/>
    </location>
</feature>